<dbReference type="Gene3D" id="3.30.70.1430">
    <property type="entry name" value="Multidrug efflux transporter AcrB pore domain"/>
    <property type="match status" value="2"/>
</dbReference>
<feature type="transmembrane region" description="Helical" evidence="8">
    <location>
        <begin position="937"/>
        <end position="960"/>
    </location>
</feature>
<organism evidence="9 10">
    <name type="scientific">Chondromyces crocatus</name>
    <dbReference type="NCBI Taxonomy" id="52"/>
    <lineage>
        <taxon>Bacteria</taxon>
        <taxon>Pseudomonadati</taxon>
        <taxon>Myxococcota</taxon>
        <taxon>Polyangia</taxon>
        <taxon>Polyangiales</taxon>
        <taxon>Polyangiaceae</taxon>
        <taxon>Chondromyces</taxon>
    </lineage>
</organism>
<evidence type="ECO:0000256" key="2">
    <source>
        <dbReference type="ARBA" id="ARBA00010942"/>
    </source>
</evidence>
<dbReference type="GO" id="GO:0005886">
    <property type="term" value="C:plasma membrane"/>
    <property type="evidence" value="ECO:0007669"/>
    <property type="project" value="UniProtKB-SubCell"/>
</dbReference>
<dbReference type="InterPro" id="IPR004763">
    <property type="entry name" value="CusA-like"/>
</dbReference>
<evidence type="ECO:0000313" key="10">
    <source>
        <dbReference type="Proteomes" id="UP000067626"/>
    </source>
</evidence>
<feature type="transmembrane region" description="Helical" evidence="8">
    <location>
        <begin position="460"/>
        <end position="480"/>
    </location>
</feature>
<keyword evidence="7 8" id="KW-0472">Membrane</keyword>
<dbReference type="PANTHER" id="PTHR32063">
    <property type="match status" value="1"/>
</dbReference>
<dbReference type="SUPFAM" id="SSF82866">
    <property type="entry name" value="Multidrug efflux transporter AcrB transmembrane domain"/>
    <property type="match status" value="2"/>
</dbReference>
<reference evidence="9 10" key="1">
    <citation type="submission" date="2015-07" db="EMBL/GenBank/DDBJ databases">
        <title>Genome analysis of myxobacterium Chondromyces crocatus Cm c5 reveals a high potential for natural compound synthesis and the genetic basis for the loss of fruiting body formation.</title>
        <authorList>
            <person name="Zaburannyi N."/>
            <person name="Bunk B."/>
            <person name="Maier J."/>
            <person name="Overmann J."/>
            <person name="Mueller R."/>
        </authorList>
    </citation>
    <scope>NUCLEOTIDE SEQUENCE [LARGE SCALE GENOMIC DNA]</scope>
    <source>
        <strain evidence="9 10">Cm c5</strain>
    </source>
</reference>
<proteinExistence type="inferred from homology"/>
<dbReference type="STRING" id="52.CMC5_073020"/>
<dbReference type="InterPro" id="IPR001036">
    <property type="entry name" value="Acrflvin-R"/>
</dbReference>
<evidence type="ECO:0000256" key="4">
    <source>
        <dbReference type="ARBA" id="ARBA00022475"/>
    </source>
</evidence>
<evidence type="ECO:0000256" key="3">
    <source>
        <dbReference type="ARBA" id="ARBA00022448"/>
    </source>
</evidence>
<dbReference type="PRINTS" id="PR00702">
    <property type="entry name" value="ACRIFLAVINRP"/>
</dbReference>
<dbReference type="EMBL" id="CP012159">
    <property type="protein sequence ID" value="AKT43074.1"/>
    <property type="molecule type" value="Genomic_DNA"/>
</dbReference>
<evidence type="ECO:0000256" key="7">
    <source>
        <dbReference type="ARBA" id="ARBA00023136"/>
    </source>
</evidence>
<dbReference type="InterPro" id="IPR027463">
    <property type="entry name" value="AcrB_DN_DC_subdom"/>
</dbReference>
<keyword evidence="6 8" id="KW-1133">Transmembrane helix</keyword>
<evidence type="ECO:0000313" key="9">
    <source>
        <dbReference type="EMBL" id="AKT43074.1"/>
    </source>
</evidence>
<dbReference type="Proteomes" id="UP000067626">
    <property type="component" value="Chromosome"/>
</dbReference>
<name>A0A0K1EQJ2_CHOCO</name>
<keyword evidence="4" id="KW-1003">Cell membrane</keyword>
<evidence type="ECO:0000256" key="8">
    <source>
        <dbReference type="SAM" id="Phobius"/>
    </source>
</evidence>
<evidence type="ECO:0000256" key="6">
    <source>
        <dbReference type="ARBA" id="ARBA00022989"/>
    </source>
</evidence>
<dbReference type="Gene3D" id="3.30.70.1440">
    <property type="entry name" value="Multidrug efflux transporter AcrB pore domain"/>
    <property type="match status" value="1"/>
</dbReference>
<keyword evidence="5 8" id="KW-0812">Transmembrane</keyword>
<feature type="transmembrane region" description="Helical" evidence="8">
    <location>
        <begin position="349"/>
        <end position="368"/>
    </location>
</feature>
<protein>
    <submittedName>
        <fullName evidence="9">Cation transporter</fullName>
    </submittedName>
</protein>
<comment type="subcellular location">
    <subcellularLocation>
        <location evidence="1">Cell membrane</location>
        <topology evidence="1">Multi-pass membrane protein</topology>
    </subcellularLocation>
</comment>
<dbReference type="OrthoDB" id="5478262at2"/>
<feature type="transmembrane region" description="Helical" evidence="8">
    <location>
        <begin position="492"/>
        <end position="515"/>
    </location>
</feature>
<keyword evidence="3" id="KW-0813">Transport</keyword>
<dbReference type="Gene3D" id="3.30.2090.10">
    <property type="entry name" value="Multidrug efflux transporter AcrB TolC docking domain, DN and DC subdomains"/>
    <property type="match status" value="2"/>
</dbReference>
<evidence type="ECO:0000256" key="5">
    <source>
        <dbReference type="ARBA" id="ARBA00022692"/>
    </source>
</evidence>
<dbReference type="Gene3D" id="1.20.1640.10">
    <property type="entry name" value="Multidrug efflux transporter AcrB transmembrane domain"/>
    <property type="match status" value="2"/>
</dbReference>
<dbReference type="SUPFAM" id="SSF82693">
    <property type="entry name" value="Multidrug efflux transporter AcrB pore domain, PN1, PN2, PC1 and PC2 subdomains"/>
    <property type="match status" value="2"/>
</dbReference>
<dbReference type="SUPFAM" id="SSF82714">
    <property type="entry name" value="Multidrug efflux transporter AcrB TolC docking domain, DN and DC subdomains"/>
    <property type="match status" value="2"/>
</dbReference>
<feature type="transmembrane region" description="Helical" evidence="8">
    <location>
        <begin position="1011"/>
        <end position="1034"/>
    </location>
</feature>
<feature type="transmembrane region" description="Helical" evidence="8">
    <location>
        <begin position="882"/>
        <end position="901"/>
    </location>
</feature>
<dbReference type="PATRIC" id="fig|52.7.peg.8022"/>
<dbReference type="PANTHER" id="PTHR32063:SF24">
    <property type="entry name" value="CATION EFFLUX SYSTEM (ACRB_ACRD_ACRF FAMILY)"/>
    <property type="match status" value="1"/>
</dbReference>
<feature type="transmembrane region" description="Helical" evidence="8">
    <location>
        <begin position="980"/>
        <end position="999"/>
    </location>
</feature>
<dbReference type="Gene3D" id="3.30.70.1320">
    <property type="entry name" value="Multidrug efflux transporter AcrB pore domain like"/>
    <property type="match status" value="1"/>
</dbReference>
<comment type="similarity">
    <text evidence="2">Belongs to the resistance-nodulation-cell division (RND) (TC 2.A.6) family.</text>
</comment>
<keyword evidence="10" id="KW-1185">Reference proteome</keyword>
<accession>A0A0K1EQJ2</accession>
<dbReference type="AlphaFoldDB" id="A0A0K1EQJ2"/>
<sequence length="1048" mass="109689">MIERLVRGAIAFRGLVLAITVALAGLGLLMALRLKLDALPDITSNQVVVMTNAPGLTPEEVERQVTRPVELSMGGLPGLVEHRSISRYGISSVTAVFEDEVDPYLARQMVSERLASVAEELPPGVSTPELGPVTGGLGEVFHFTLSSPSRTAAELYEIVALRVAPLLRSVPGVVEVNTWGGERRTLEVVADPARLAQRGIPLDALRAALERATGSAAGASLPAGSGQALLRAVARPQNPSELAQAIVAHTAGVGEGGQGGRPADVVPVRVADVADVRVGALPRLGAATADGRGEVVYVMAQMLRGDNALEVMDRIHARLPEVRTALPEDVAFHVVYDRSVLVKSTLRTVGRTLLEGGLLVVAVLFAMLGSLRAGLLVASVIPLSMIGAAAGMVSTGIAGNLMSLGAIDFGLVVDGAVVMVEHIFHAQQEHAARQGNADAAAGDARKGWMSRVCGEVASPVFYSVLIILLVYVPVLTLTGVDGKMFRPMALTVVFALVTALILSLTFVPAAASLVLRARDVPKREPLLVRLITRVYEPLLSVASRRPAVVVVGAVVLLGVGAALFVRAGSELSPQLDEGDLVVQTTRAPDISLASAVRDAGRLEEAVRRVPEVLQVVSRVGSPAVATDLMGLEQADVFVAVAPRGAWRAGLTREALIDEIQAAIDLASPGADPAFTQPIQMRFNELLGGAVTDVTVSVYGQDLAVLREIAEGIADALDQVQGAADVRIMAPPDVSLVEVRPRPLEAAQAGMAVGEILDAVRALRQGVPVGETWDGPIRVPIVLRLAGAPSAFEVGRVALPTFTGGVAPLDRVATVETLASPSLVNHQNGERRLVIGFNVRGADLGELMTRAQAAVTKLGEPPRGYRLVWGGQYETLREATDRLTVVLPAVVALILGALYAAFRKVRPTLIIFTNVPFACVGGMIALSARGMPVSMSAAVGFIALSGVAVLNGVVLLSRVIANEQEGHPPAEAALLAARSRARPVLMTALVAALGFIPMMLNTGVGAEVQRPLATVVVGGLVTSTLLTLIIVPTLYPWLSLRRAGRRTPA</sequence>
<feature type="transmembrane region" description="Helical" evidence="8">
    <location>
        <begin position="547"/>
        <end position="565"/>
    </location>
</feature>
<dbReference type="RefSeq" id="WP_050434602.1">
    <property type="nucleotide sequence ID" value="NZ_CP012159.1"/>
</dbReference>
<dbReference type="Pfam" id="PF00873">
    <property type="entry name" value="ACR_tran"/>
    <property type="match status" value="1"/>
</dbReference>
<dbReference type="KEGG" id="ccro:CMC5_073020"/>
<dbReference type="GO" id="GO:0008324">
    <property type="term" value="F:monoatomic cation transmembrane transporter activity"/>
    <property type="evidence" value="ECO:0007669"/>
    <property type="project" value="InterPro"/>
</dbReference>
<gene>
    <name evidence="9" type="ORF">CMC5_073020</name>
</gene>
<feature type="transmembrane region" description="Helical" evidence="8">
    <location>
        <begin position="12"/>
        <end position="32"/>
    </location>
</feature>
<evidence type="ECO:0000256" key="1">
    <source>
        <dbReference type="ARBA" id="ARBA00004651"/>
    </source>
</evidence>
<feature type="transmembrane region" description="Helical" evidence="8">
    <location>
        <begin position="907"/>
        <end position="925"/>
    </location>
</feature>
<dbReference type="NCBIfam" id="TIGR00914">
    <property type="entry name" value="2A0601"/>
    <property type="match status" value="1"/>
</dbReference>
<feature type="transmembrane region" description="Helical" evidence="8">
    <location>
        <begin position="375"/>
        <end position="398"/>
    </location>
</feature>
<dbReference type="GO" id="GO:0042910">
    <property type="term" value="F:xenobiotic transmembrane transporter activity"/>
    <property type="evidence" value="ECO:0007669"/>
    <property type="project" value="TreeGrafter"/>
</dbReference>